<reference evidence="1 2" key="1">
    <citation type="submission" date="2019-11" db="EMBL/GenBank/DDBJ databases">
        <authorList>
            <person name="Lewis R."/>
            <person name="Clooney A.G."/>
            <person name="Stockdale S.R."/>
            <person name="Buttimer C."/>
            <person name="Draper L.A."/>
            <person name="Ross R.P."/>
            <person name="Hill C."/>
        </authorList>
    </citation>
    <scope>NUCLEOTIDE SEQUENCE [LARGE SCALE GENOMIC DNA]</scope>
</reference>
<gene>
    <name evidence="1" type="ORF">N1M2_154</name>
</gene>
<proteinExistence type="predicted"/>
<dbReference type="Proteomes" id="UP000464669">
    <property type="component" value="Segment"/>
</dbReference>
<evidence type="ECO:0000313" key="1">
    <source>
        <dbReference type="EMBL" id="QGH72017.1"/>
    </source>
</evidence>
<evidence type="ECO:0000313" key="2">
    <source>
        <dbReference type="Proteomes" id="UP000464669"/>
    </source>
</evidence>
<organism evidence="1 2">
    <name type="scientific">Klebsiella phage N1M2</name>
    <dbReference type="NCBI Taxonomy" id="2664939"/>
    <lineage>
        <taxon>Viruses</taxon>
        <taxon>Duplodnaviria</taxon>
        <taxon>Heunggongvirae</taxon>
        <taxon>Uroviricota</taxon>
        <taxon>Caudoviricetes</taxon>
        <taxon>Chimalliviridae</taxon>
        <taxon>Nimduovirus</taxon>
        <taxon>Nimduovirus N1M2</taxon>
    </lineage>
</organism>
<dbReference type="EMBL" id="MN642089">
    <property type="protein sequence ID" value="QGH72017.1"/>
    <property type="molecule type" value="Genomic_DNA"/>
</dbReference>
<sequence length="111" mass="12853">MSKMKLVFTEYQENWDAHTVHVVVKATLNGTPLEGISLDMSHKRATTEVVNRAAANQILDVVEQSIKRLGMQPSDYDRDLKSMLKEFDVFLHQTFRDQCSEFEIPFKHLIN</sequence>
<protein>
    <submittedName>
        <fullName evidence="1">Uncharacterized protein</fullName>
    </submittedName>
</protein>
<accession>A0A6B7ZEV4</accession>
<keyword evidence="2" id="KW-1185">Reference proteome</keyword>
<name>A0A6B7ZEV4_9CAUD</name>